<name>A0A396HIF3_MEDTR</name>
<reference evidence="1" key="1">
    <citation type="journal article" date="2018" name="Nat. Plants">
        <title>Whole-genome landscape of Medicago truncatula symbiotic genes.</title>
        <authorList>
            <person name="Pecrix Y."/>
            <person name="Gamas P."/>
            <person name="Carrere S."/>
        </authorList>
    </citation>
    <scope>NUCLEOTIDE SEQUENCE</scope>
    <source>
        <tissue evidence="1">Leaves</tissue>
    </source>
</reference>
<accession>A0A396HIF3</accession>
<protein>
    <submittedName>
        <fullName evidence="1">Uncharacterized protein</fullName>
    </submittedName>
</protein>
<organism evidence="1">
    <name type="scientific">Medicago truncatula</name>
    <name type="common">Barrel medic</name>
    <name type="synonym">Medicago tribuloides</name>
    <dbReference type="NCBI Taxonomy" id="3880"/>
    <lineage>
        <taxon>Eukaryota</taxon>
        <taxon>Viridiplantae</taxon>
        <taxon>Streptophyta</taxon>
        <taxon>Embryophyta</taxon>
        <taxon>Tracheophyta</taxon>
        <taxon>Spermatophyta</taxon>
        <taxon>Magnoliopsida</taxon>
        <taxon>eudicotyledons</taxon>
        <taxon>Gunneridae</taxon>
        <taxon>Pentapetalae</taxon>
        <taxon>rosids</taxon>
        <taxon>fabids</taxon>
        <taxon>Fabales</taxon>
        <taxon>Fabaceae</taxon>
        <taxon>Papilionoideae</taxon>
        <taxon>50 kb inversion clade</taxon>
        <taxon>NPAAA clade</taxon>
        <taxon>Hologalegina</taxon>
        <taxon>IRL clade</taxon>
        <taxon>Trifolieae</taxon>
        <taxon>Medicago</taxon>
    </lineage>
</organism>
<dbReference type="Gramene" id="rna37862">
    <property type="protein sequence ID" value="RHN53099.1"/>
    <property type="gene ID" value="gene37862"/>
</dbReference>
<dbReference type="AlphaFoldDB" id="A0A396HIF3"/>
<evidence type="ECO:0000313" key="1">
    <source>
        <dbReference type="EMBL" id="RHN53099.1"/>
    </source>
</evidence>
<dbReference type="EMBL" id="PSQE01000006">
    <property type="protein sequence ID" value="RHN53099.1"/>
    <property type="molecule type" value="Genomic_DNA"/>
</dbReference>
<proteinExistence type="predicted"/>
<comment type="caution">
    <text evidence="1">The sequence shown here is derived from an EMBL/GenBank/DDBJ whole genome shotgun (WGS) entry which is preliminary data.</text>
</comment>
<sequence length="44" mass="4887">MVTTILKTIGSRNISGRNVSNGKRPTLTIPRQNVIDKLKVLKQP</sequence>
<dbReference type="Proteomes" id="UP000265566">
    <property type="component" value="Chromosome 6"/>
</dbReference>
<gene>
    <name evidence="1" type="ORF">MtrunA17_Chr6g0487781</name>
</gene>